<dbReference type="PANTHER" id="PTHR45662">
    <property type="entry name" value="PHOSPHATIDYLINOSITIDE PHOSPHATASE SAC1"/>
    <property type="match status" value="1"/>
</dbReference>
<gene>
    <name evidence="2" type="ORF">ACCB01757.2</name>
</gene>
<dbReference type="GO" id="GO:0046856">
    <property type="term" value="P:phosphatidylinositol dephosphorylation"/>
    <property type="evidence" value="ECO:0007669"/>
    <property type="project" value="TreeGrafter"/>
</dbReference>
<dbReference type="GO" id="GO:0043812">
    <property type="term" value="F:phosphatidylinositol-4-phosphate phosphatase activity"/>
    <property type="evidence" value="ECO:0007669"/>
    <property type="project" value="TreeGrafter"/>
</dbReference>
<dbReference type="GO" id="GO:0005769">
    <property type="term" value="C:early endosome"/>
    <property type="evidence" value="ECO:0007669"/>
    <property type="project" value="TreeGrafter"/>
</dbReference>
<dbReference type="InterPro" id="IPR002013">
    <property type="entry name" value="SAC_dom"/>
</dbReference>
<feature type="domain" description="SAC" evidence="1">
    <location>
        <begin position="1"/>
        <end position="189"/>
    </location>
</feature>
<dbReference type="Pfam" id="PF02383">
    <property type="entry name" value="Syja_N"/>
    <property type="match status" value="1"/>
</dbReference>
<protein>
    <submittedName>
        <fullName evidence="2">Phosphatidylinositide phosphatase SAC2</fullName>
    </submittedName>
</protein>
<evidence type="ECO:0000259" key="1">
    <source>
        <dbReference type="PROSITE" id="PS50275"/>
    </source>
</evidence>
<evidence type="ECO:0000313" key="2">
    <source>
        <dbReference type="EMBL" id="AEY59092.1"/>
    </source>
</evidence>
<name>V9IEM5_APICE</name>
<dbReference type="PROSITE" id="PS50275">
    <property type="entry name" value="SAC"/>
    <property type="match status" value="1"/>
</dbReference>
<dbReference type="AlphaFoldDB" id="V9IEM5"/>
<organism evidence="2">
    <name type="scientific">Apis cerana</name>
    <name type="common">Indian honeybee</name>
    <dbReference type="NCBI Taxonomy" id="7461"/>
    <lineage>
        <taxon>Eukaryota</taxon>
        <taxon>Metazoa</taxon>
        <taxon>Ecdysozoa</taxon>
        <taxon>Arthropoda</taxon>
        <taxon>Hexapoda</taxon>
        <taxon>Insecta</taxon>
        <taxon>Pterygota</taxon>
        <taxon>Neoptera</taxon>
        <taxon>Endopterygota</taxon>
        <taxon>Hymenoptera</taxon>
        <taxon>Apocrita</taxon>
        <taxon>Aculeata</taxon>
        <taxon>Apoidea</taxon>
        <taxon>Anthophila</taxon>
        <taxon>Apidae</taxon>
        <taxon>Apis</taxon>
    </lineage>
</organism>
<dbReference type="GO" id="GO:2001135">
    <property type="term" value="P:regulation of endocytic recycling"/>
    <property type="evidence" value="ECO:0007669"/>
    <property type="project" value="TreeGrafter"/>
</dbReference>
<reference evidence="2" key="1">
    <citation type="submission" date="2011-11" db="EMBL/GenBank/DDBJ databases">
        <title>Decoding the brain transcriptome of the Eastern honeybee (Apis cerana) based on pyrosequencing.</title>
        <authorList>
            <person name="Sun L."/>
            <person name="Zheng H."/>
            <person name="Wang Y."/>
            <person name="Xie X."/>
            <person name="Zhu Y."/>
            <person name="Gu W."/>
            <person name="Wang S."/>
        </authorList>
    </citation>
    <scope>NUCLEOTIDE SEQUENCE</scope>
    <source>
        <tissue evidence="2">Brain</tissue>
    </source>
</reference>
<dbReference type="GO" id="GO:0045334">
    <property type="term" value="C:clathrin-coated endocytic vesicle"/>
    <property type="evidence" value="ECO:0007669"/>
    <property type="project" value="TreeGrafter"/>
</dbReference>
<sequence>MLQDIINLKTDKATWWILPVIQGYVQIEKCKVEMGIDEQPHYEIFNLAIISRRSRFRAGTRYKRRGVDDEGKCANYVETEQLVWYHDHQVSFVQVRGSVPVYWSQPGYKYKPPPHIDRDEAETQLAFEKHFTEELSLYGPVCIVNLVEQTGKEKIIWEAYSNHVLNYNNPDITYTTFDFHEYCRGMHFEMYLFWSVNWLQY</sequence>
<dbReference type="PANTHER" id="PTHR45662:SF8">
    <property type="entry name" value="PHOSPHATIDYLINOSITIDE PHOSPHATASE SAC2"/>
    <property type="match status" value="1"/>
</dbReference>
<dbReference type="EMBL" id="JR040336">
    <property type="protein sequence ID" value="AEY59092.1"/>
    <property type="molecule type" value="mRNA"/>
</dbReference>
<proteinExistence type="evidence at transcript level"/>
<accession>V9IEM5</accession>